<dbReference type="EMBL" id="AMSI01000011">
    <property type="protein sequence ID" value="EKF41455.1"/>
    <property type="molecule type" value="Genomic_DNA"/>
</dbReference>
<comment type="caution">
    <text evidence="1">The sequence shown here is derived from an EMBL/GenBank/DDBJ whole genome shotgun (WGS) entry which is preliminary data.</text>
</comment>
<dbReference type="SUPFAM" id="SSF51230">
    <property type="entry name" value="Single hybrid motif"/>
    <property type="match status" value="1"/>
</dbReference>
<keyword evidence="2" id="KW-1185">Reference proteome</keyword>
<evidence type="ECO:0000313" key="2">
    <source>
        <dbReference type="Proteomes" id="UP000007374"/>
    </source>
</evidence>
<proteinExistence type="predicted"/>
<dbReference type="RefSeq" id="WP_009451483.1">
    <property type="nucleotide sequence ID" value="NZ_AMSI01000011.1"/>
</dbReference>
<sequence length="123" mass="12762">MKPSEIAELAERMRAAGAYGLEVEQGGFSLRLRLDRAFPEKAIPAFAGKMPADTVRATAPGLFRAGGGACDGAASSGDIVAFIDAGPLALPVVASRVGRLGSPLVHEGEAVEFGQALFEYEEI</sequence>
<dbReference type="AlphaFoldDB" id="K2NQ26"/>
<gene>
    <name evidence="1" type="ORF">NA8A_16426</name>
</gene>
<reference evidence="1 2" key="1">
    <citation type="journal article" date="2012" name="J. Bacteriol.">
        <title>Genome Sequence of Nitratireductor indicus Type Strain C115.</title>
        <authorList>
            <person name="Lai Q."/>
            <person name="Li G."/>
            <person name="Yu Z."/>
            <person name="Shao Z."/>
        </authorList>
    </citation>
    <scope>NUCLEOTIDE SEQUENCE [LARGE SCALE GENOMIC DNA]</scope>
    <source>
        <strain evidence="1 2">C115</strain>
    </source>
</reference>
<evidence type="ECO:0000313" key="1">
    <source>
        <dbReference type="EMBL" id="EKF41455.1"/>
    </source>
</evidence>
<name>K2NQ26_9HYPH</name>
<dbReference type="PATRIC" id="fig|1231190.3.peg.3398"/>
<organism evidence="1 2">
    <name type="scientific">Nitratireductor indicus C115</name>
    <dbReference type="NCBI Taxonomy" id="1231190"/>
    <lineage>
        <taxon>Bacteria</taxon>
        <taxon>Pseudomonadati</taxon>
        <taxon>Pseudomonadota</taxon>
        <taxon>Alphaproteobacteria</taxon>
        <taxon>Hyphomicrobiales</taxon>
        <taxon>Phyllobacteriaceae</taxon>
        <taxon>Nitratireductor</taxon>
    </lineage>
</organism>
<dbReference type="InterPro" id="IPR011053">
    <property type="entry name" value="Single_hybrid_motif"/>
</dbReference>
<protein>
    <submittedName>
        <fullName evidence="1">Biotin/lipoyl attachment domain-containing protein</fullName>
    </submittedName>
</protein>
<dbReference type="Proteomes" id="UP000007374">
    <property type="component" value="Unassembled WGS sequence"/>
</dbReference>
<dbReference type="STRING" id="721133.SAMN05216176_11121"/>
<accession>K2NQ26</accession>